<evidence type="ECO:0000256" key="3">
    <source>
        <dbReference type="ARBA" id="ARBA00012438"/>
    </source>
</evidence>
<dbReference type="Pfam" id="PF02518">
    <property type="entry name" value="HATPase_c"/>
    <property type="match status" value="1"/>
</dbReference>
<dbReference type="CDD" id="cd00082">
    <property type="entry name" value="HisKA"/>
    <property type="match status" value="1"/>
</dbReference>
<evidence type="ECO:0000256" key="8">
    <source>
        <dbReference type="ARBA" id="ARBA00022777"/>
    </source>
</evidence>
<dbReference type="CDD" id="cd16922">
    <property type="entry name" value="HATPase_EvgS-ArcB-TorS-like"/>
    <property type="match status" value="1"/>
</dbReference>
<dbReference type="InterPro" id="IPR000014">
    <property type="entry name" value="PAS"/>
</dbReference>
<evidence type="ECO:0000313" key="16">
    <source>
        <dbReference type="EMBL" id="KAJ4394958.1"/>
    </source>
</evidence>
<dbReference type="InterPro" id="IPR000700">
    <property type="entry name" value="PAS-assoc_C"/>
</dbReference>
<feature type="domain" description="Histidine kinase" evidence="13">
    <location>
        <begin position="361"/>
        <end position="584"/>
    </location>
</feature>
<dbReference type="EC" id="2.7.13.3" evidence="3"/>
<dbReference type="Pfam" id="PF00512">
    <property type="entry name" value="HisKA"/>
    <property type="match status" value="1"/>
</dbReference>
<evidence type="ECO:0000256" key="6">
    <source>
        <dbReference type="ARBA" id="ARBA00022679"/>
    </source>
</evidence>
<dbReference type="GO" id="GO:1900745">
    <property type="term" value="P:positive regulation of p38MAPK cascade"/>
    <property type="evidence" value="ECO:0007669"/>
    <property type="project" value="UniProtKB-ARBA"/>
</dbReference>
<feature type="domain" description="PAS" evidence="14">
    <location>
        <begin position="73"/>
        <end position="143"/>
    </location>
</feature>
<dbReference type="GO" id="GO:0005524">
    <property type="term" value="F:ATP binding"/>
    <property type="evidence" value="ECO:0007669"/>
    <property type="project" value="UniProtKB-KW"/>
</dbReference>
<evidence type="ECO:0000259" key="13">
    <source>
        <dbReference type="PROSITE" id="PS50109"/>
    </source>
</evidence>
<dbReference type="InterPro" id="IPR003661">
    <property type="entry name" value="HisK_dim/P_dom"/>
</dbReference>
<dbReference type="EMBL" id="JAPEVA010000187">
    <property type="protein sequence ID" value="KAJ4394958.1"/>
    <property type="molecule type" value="Genomic_DNA"/>
</dbReference>
<dbReference type="PANTHER" id="PTHR43047:SF74">
    <property type="entry name" value="HISTIDINE KINASE-RELATED"/>
    <property type="match status" value="1"/>
</dbReference>
<evidence type="ECO:0000313" key="17">
    <source>
        <dbReference type="Proteomes" id="UP001140510"/>
    </source>
</evidence>
<keyword evidence="6" id="KW-0808">Transferase</keyword>
<dbReference type="FunFam" id="3.30.565.10:FF:000010">
    <property type="entry name" value="Sensor histidine kinase RcsC"/>
    <property type="match status" value="1"/>
</dbReference>
<dbReference type="NCBIfam" id="TIGR00229">
    <property type="entry name" value="sensory_box"/>
    <property type="match status" value="1"/>
</dbReference>
<dbReference type="InterPro" id="IPR003594">
    <property type="entry name" value="HATPase_dom"/>
</dbReference>
<dbReference type="SUPFAM" id="SSF47384">
    <property type="entry name" value="Homodimeric domain of signal transducing histidine kinase"/>
    <property type="match status" value="1"/>
</dbReference>
<evidence type="ECO:0000256" key="7">
    <source>
        <dbReference type="ARBA" id="ARBA00022741"/>
    </source>
</evidence>
<accession>A0A9W9D0T2</accession>
<dbReference type="SUPFAM" id="SSF55874">
    <property type="entry name" value="ATPase domain of HSP90 chaperone/DNA topoisomerase II/histidine kinase"/>
    <property type="match status" value="1"/>
</dbReference>
<dbReference type="AlphaFoldDB" id="A0A9W9D0T2"/>
<dbReference type="GO" id="GO:0005737">
    <property type="term" value="C:cytoplasm"/>
    <property type="evidence" value="ECO:0007669"/>
    <property type="project" value="UniProtKB-SubCell"/>
</dbReference>
<feature type="coiled-coil region" evidence="12">
    <location>
        <begin position="319"/>
        <end position="351"/>
    </location>
</feature>
<protein>
    <recommendedName>
        <fullName evidence="3">histidine kinase</fullName>
        <ecNumber evidence="3">2.7.13.3</ecNumber>
    </recommendedName>
</protein>
<dbReference type="OrthoDB" id="60033at2759"/>
<keyword evidence="4" id="KW-0963">Cytoplasm</keyword>
<dbReference type="Gene3D" id="3.30.565.10">
    <property type="entry name" value="Histidine kinase-like ATPase, C-terminal domain"/>
    <property type="match status" value="1"/>
</dbReference>
<dbReference type="GO" id="GO:0005886">
    <property type="term" value="C:plasma membrane"/>
    <property type="evidence" value="ECO:0007669"/>
    <property type="project" value="TreeGrafter"/>
</dbReference>
<dbReference type="PRINTS" id="PR00344">
    <property type="entry name" value="BCTRLSENSOR"/>
</dbReference>
<organism evidence="16 17">
    <name type="scientific">Didymella pomorum</name>
    <dbReference type="NCBI Taxonomy" id="749634"/>
    <lineage>
        <taxon>Eukaryota</taxon>
        <taxon>Fungi</taxon>
        <taxon>Dikarya</taxon>
        <taxon>Ascomycota</taxon>
        <taxon>Pezizomycotina</taxon>
        <taxon>Dothideomycetes</taxon>
        <taxon>Pleosporomycetidae</taxon>
        <taxon>Pleosporales</taxon>
        <taxon>Pleosporineae</taxon>
        <taxon>Didymellaceae</taxon>
        <taxon>Didymella</taxon>
    </lineage>
</organism>
<dbReference type="PROSITE" id="PS50112">
    <property type="entry name" value="PAS"/>
    <property type="match status" value="1"/>
</dbReference>
<evidence type="ECO:0000256" key="9">
    <source>
        <dbReference type="ARBA" id="ARBA00022840"/>
    </source>
</evidence>
<keyword evidence="9" id="KW-0067">ATP-binding</keyword>
<dbReference type="SMART" id="SM00086">
    <property type="entry name" value="PAC"/>
    <property type="match status" value="2"/>
</dbReference>
<comment type="subcellular location">
    <subcellularLocation>
        <location evidence="2">Cytoplasm</location>
    </subcellularLocation>
</comment>
<evidence type="ECO:0000256" key="11">
    <source>
        <dbReference type="ARBA" id="ARBA00054109"/>
    </source>
</evidence>
<gene>
    <name evidence="16" type="ORF">N0V91_011155</name>
</gene>
<dbReference type="InterPro" id="IPR005467">
    <property type="entry name" value="His_kinase_dom"/>
</dbReference>
<dbReference type="InterPro" id="IPR001610">
    <property type="entry name" value="PAC"/>
</dbReference>
<reference evidence="16" key="1">
    <citation type="submission" date="2022-10" db="EMBL/GenBank/DDBJ databases">
        <title>Tapping the CABI collections for fungal endophytes: first genome assemblies for Collariella, Neodidymelliopsis, Ascochyta clinopodiicola, Didymella pomorum, Didymosphaeria variabile, Neocosmospora piperis and Neocucurbitaria cava.</title>
        <authorList>
            <person name="Hill R."/>
        </authorList>
    </citation>
    <scope>NUCLEOTIDE SEQUENCE</scope>
    <source>
        <strain evidence="16">IMI 355091</strain>
    </source>
</reference>
<evidence type="ECO:0000259" key="15">
    <source>
        <dbReference type="PROSITE" id="PS50113"/>
    </source>
</evidence>
<comment type="function">
    <text evidence="11">Involved in the control of the SAPK-dependent transcriptional response to peroxide stress. Regulates sty1 activity.</text>
</comment>
<evidence type="ECO:0000256" key="12">
    <source>
        <dbReference type="SAM" id="Coils"/>
    </source>
</evidence>
<comment type="caution">
    <text evidence="16">The sequence shown here is derived from an EMBL/GenBank/DDBJ whole genome shotgun (WGS) entry which is preliminary data.</text>
</comment>
<keyword evidence="7" id="KW-0547">Nucleotide-binding</keyword>
<dbReference type="PROSITE" id="PS50109">
    <property type="entry name" value="HIS_KIN"/>
    <property type="match status" value="1"/>
</dbReference>
<dbReference type="Proteomes" id="UP001140510">
    <property type="component" value="Unassembled WGS sequence"/>
</dbReference>
<dbReference type="InterPro" id="IPR036097">
    <property type="entry name" value="HisK_dim/P_sf"/>
</dbReference>
<dbReference type="SUPFAM" id="SSF55785">
    <property type="entry name" value="PYP-like sensor domain (PAS domain)"/>
    <property type="match status" value="2"/>
</dbReference>
<dbReference type="GO" id="GO:0000155">
    <property type="term" value="F:phosphorelay sensor kinase activity"/>
    <property type="evidence" value="ECO:0007669"/>
    <property type="project" value="InterPro"/>
</dbReference>
<dbReference type="InterPro" id="IPR036890">
    <property type="entry name" value="HATPase_C_sf"/>
</dbReference>
<sequence>MDEFPIVQICRTQQRVDKRRTGMYHPQTQSQIVYEISGESISDDKTGEFLGGIVVFKDVTEYTRQIAAQIEANEKQFETIANFMPVMVWTAKADGMHDWFSQRWYDYTGLTVEQSLGEGWKTPIHPEDLVKCERMWSNSIQNGVEFKTEQRCRRKDGMWRWMLGRALPFHDDSERVVKWFGTCIDIHEQVESRQEARNLKEQLQRVIEYAKVTLWATDHQNKVVLFEGDVGRKGTRVNNATMIGKDLREVFDEFQGQDLDRWNKAIQEALRGNPQDEIVERVVSHERCYRTRLAPLWEKPQDNGAGDGASVEGIVGIFMDITELQEREMQLKAKEKENDRLFANAAAAKEANQLKSQFLANMSHEVRTPIAGVIGMSELLLHTTLEEEQKDYAMNIHRAANGLLTVINDILDLSKVESGRLDVEEVPFNISVVLKEVNSMISFAARQKNLVYENFVQSDLETAPSLMGDPGRLRQILTNILTNAVKFTSEGLVTLIVTIEGQTKHTTTVDFTIRDTGIGIEEEVCKRLFQPFTQGDSSTARRFGGTGLGLIISQGLVELMKGRIRLDSRPRFGTTVSISIPFGKPFPRDLGLPLVDVASIPDRLQNDASVFCVNAKCTTRRPPSARSNTISMFQSLPFTNSSITSQPQDRSKKAPEGIHVLVVEDK</sequence>
<keyword evidence="5" id="KW-0597">Phosphoprotein</keyword>
<dbReference type="Gene3D" id="3.30.450.20">
    <property type="entry name" value="PAS domain"/>
    <property type="match status" value="2"/>
</dbReference>
<dbReference type="CDD" id="cd00130">
    <property type="entry name" value="PAS"/>
    <property type="match status" value="1"/>
</dbReference>
<dbReference type="InterPro" id="IPR013655">
    <property type="entry name" value="PAS_fold_3"/>
</dbReference>
<dbReference type="FunFam" id="1.10.287.130:FF:000002">
    <property type="entry name" value="Two-component osmosensing histidine kinase"/>
    <property type="match status" value="1"/>
</dbReference>
<keyword evidence="12" id="KW-0175">Coiled coil</keyword>
<dbReference type="InterPro" id="IPR035965">
    <property type="entry name" value="PAS-like_dom_sf"/>
</dbReference>
<evidence type="ECO:0000256" key="10">
    <source>
        <dbReference type="ARBA" id="ARBA00023012"/>
    </source>
</evidence>
<dbReference type="GO" id="GO:0009927">
    <property type="term" value="F:histidine phosphotransfer kinase activity"/>
    <property type="evidence" value="ECO:0007669"/>
    <property type="project" value="TreeGrafter"/>
</dbReference>
<keyword evidence="10" id="KW-0902">Two-component regulatory system</keyword>
<dbReference type="PANTHER" id="PTHR43047">
    <property type="entry name" value="TWO-COMPONENT HISTIDINE PROTEIN KINASE"/>
    <property type="match status" value="1"/>
</dbReference>
<feature type="domain" description="PAC" evidence="15">
    <location>
        <begin position="146"/>
        <end position="198"/>
    </location>
</feature>
<keyword evidence="17" id="KW-1185">Reference proteome</keyword>
<evidence type="ECO:0000256" key="1">
    <source>
        <dbReference type="ARBA" id="ARBA00000085"/>
    </source>
</evidence>
<comment type="catalytic activity">
    <reaction evidence="1">
        <text>ATP + protein L-histidine = ADP + protein N-phospho-L-histidine.</text>
        <dbReference type="EC" id="2.7.13.3"/>
    </reaction>
</comment>
<dbReference type="InterPro" id="IPR004358">
    <property type="entry name" value="Sig_transdc_His_kin-like_C"/>
</dbReference>
<dbReference type="FunFam" id="3.30.450.20:FF:000099">
    <property type="entry name" value="Sensory box sensor histidine kinase"/>
    <property type="match status" value="1"/>
</dbReference>
<evidence type="ECO:0000256" key="4">
    <source>
        <dbReference type="ARBA" id="ARBA00022490"/>
    </source>
</evidence>
<dbReference type="PROSITE" id="PS50113">
    <property type="entry name" value="PAC"/>
    <property type="match status" value="1"/>
</dbReference>
<dbReference type="SMART" id="SM00388">
    <property type="entry name" value="HisKA"/>
    <property type="match status" value="1"/>
</dbReference>
<evidence type="ECO:0000256" key="2">
    <source>
        <dbReference type="ARBA" id="ARBA00004496"/>
    </source>
</evidence>
<evidence type="ECO:0000256" key="5">
    <source>
        <dbReference type="ARBA" id="ARBA00022553"/>
    </source>
</evidence>
<proteinExistence type="predicted"/>
<dbReference type="SMART" id="SM00387">
    <property type="entry name" value="HATPase_c"/>
    <property type="match status" value="1"/>
</dbReference>
<dbReference type="GO" id="GO:0009365">
    <property type="term" value="C:protein histidine kinase complex"/>
    <property type="evidence" value="ECO:0007669"/>
    <property type="project" value="UniProtKB-ARBA"/>
</dbReference>
<keyword evidence="8" id="KW-0418">Kinase</keyword>
<dbReference type="Pfam" id="PF08447">
    <property type="entry name" value="PAS_3"/>
    <property type="match status" value="1"/>
</dbReference>
<dbReference type="Gene3D" id="1.10.287.130">
    <property type="match status" value="1"/>
</dbReference>
<name>A0A9W9D0T2_9PLEO</name>
<evidence type="ECO:0000259" key="14">
    <source>
        <dbReference type="PROSITE" id="PS50112"/>
    </source>
</evidence>